<evidence type="ECO:0000313" key="2">
    <source>
        <dbReference type="Proteomes" id="UP000887565"/>
    </source>
</evidence>
<name>A0A915KDZ4_ROMCU</name>
<evidence type="ECO:0000256" key="1">
    <source>
        <dbReference type="SAM" id="MobiDB-lite"/>
    </source>
</evidence>
<reference evidence="3" key="1">
    <citation type="submission" date="2022-11" db="UniProtKB">
        <authorList>
            <consortium name="WormBaseParasite"/>
        </authorList>
    </citation>
    <scope>IDENTIFICATION</scope>
</reference>
<dbReference type="Proteomes" id="UP000887565">
    <property type="component" value="Unplaced"/>
</dbReference>
<dbReference type="AlphaFoldDB" id="A0A915KDZ4"/>
<proteinExistence type="predicted"/>
<sequence>MAENQTKISNQAVVPICTRIDQTKIRSLCIKLTYEIKPAWGGAAGAEAGDDAFTGAAGAGGGAGAGAGTGAGARAGAEPGADAGPA</sequence>
<organism evidence="2 3">
    <name type="scientific">Romanomermis culicivorax</name>
    <name type="common">Nematode worm</name>
    <dbReference type="NCBI Taxonomy" id="13658"/>
    <lineage>
        <taxon>Eukaryota</taxon>
        <taxon>Metazoa</taxon>
        <taxon>Ecdysozoa</taxon>
        <taxon>Nematoda</taxon>
        <taxon>Enoplea</taxon>
        <taxon>Dorylaimia</taxon>
        <taxon>Mermithida</taxon>
        <taxon>Mermithoidea</taxon>
        <taxon>Mermithidae</taxon>
        <taxon>Romanomermis</taxon>
    </lineage>
</organism>
<accession>A0A915KDZ4</accession>
<dbReference type="WBParaSite" id="nRc.2.0.1.t37013-RA">
    <property type="protein sequence ID" value="nRc.2.0.1.t37013-RA"/>
    <property type="gene ID" value="nRc.2.0.1.g37013"/>
</dbReference>
<protein>
    <submittedName>
        <fullName evidence="3">Uncharacterized protein</fullName>
    </submittedName>
</protein>
<feature type="compositionally biased region" description="Low complexity" evidence="1">
    <location>
        <begin position="74"/>
        <end position="86"/>
    </location>
</feature>
<feature type="compositionally biased region" description="Gly residues" evidence="1">
    <location>
        <begin position="57"/>
        <end position="73"/>
    </location>
</feature>
<keyword evidence="2" id="KW-1185">Reference proteome</keyword>
<feature type="region of interest" description="Disordered" evidence="1">
    <location>
        <begin position="55"/>
        <end position="86"/>
    </location>
</feature>
<evidence type="ECO:0000313" key="3">
    <source>
        <dbReference type="WBParaSite" id="nRc.2.0.1.t37013-RA"/>
    </source>
</evidence>